<dbReference type="EMBL" id="MT603870">
    <property type="protein sequence ID" value="QNN94872.1"/>
    <property type="molecule type" value="Genomic_DNA"/>
</dbReference>
<keyword evidence="1" id="KW-0472">Membrane</keyword>
<dbReference type="Proteomes" id="UP000516039">
    <property type="component" value="Segment"/>
</dbReference>
<accession>A0A7G9UL10</accession>
<evidence type="ECO:0000313" key="6">
    <source>
        <dbReference type="EMBL" id="QNN94803.1"/>
    </source>
</evidence>
<dbReference type="EMBL" id="MT603871">
    <property type="protein sequence ID" value="QNN94915.1"/>
    <property type="molecule type" value="Genomic_DNA"/>
</dbReference>
<organism evidence="2 13">
    <name type="scientific">Turkey adenovirus 3</name>
    <dbReference type="NCBI Taxonomy" id="41678"/>
    <lineage>
        <taxon>Viruses</taxon>
        <taxon>Varidnaviria</taxon>
        <taxon>Bamfordvirae</taxon>
        <taxon>Preplasmiviricota</taxon>
        <taxon>Polisuviricotina</taxon>
        <taxon>Pharingeaviricetes</taxon>
        <taxon>Rowavirales</taxon>
        <taxon>Adenoviridae</taxon>
        <taxon>Siadenovirus</taxon>
        <taxon>Siadenovirus gallopavotertii</taxon>
        <taxon>Turkey siadenovirus A</taxon>
    </lineage>
</organism>
<reference evidence="11 12" key="1">
    <citation type="journal article" date="2020" name="Viruses">
        <title>Molecular Characterization of Hemorrhagic Enteritis Virus (HEV) Obtained from Clinical Samples in Western Canada 2017-2018.</title>
        <authorList>
            <person name="Palomino-Tapia V."/>
            <person name="Mitevski D."/>
            <person name="Inglis T."/>
            <person name="van der Meer F."/>
            <person name="Abdul-Careem M.F."/>
        </authorList>
    </citation>
    <scope>NUCLEOTIDE SEQUENCE [LARGE SCALE GENOMIC DNA]</scope>
    <source>
        <strain evidence="2">H.E.Vac - Vaccine</strain>
        <strain evidence="3">Oralvax HE - Vaccine</strain>
        <strain evidence="4">THEV/CA-AB/Turkey/18-0665/18</strain>
        <strain evidence="5">THEV/CA-AB/Turkey/18-0943/18</strain>
        <strain evidence="6">THEV/CA-AB/Turkey/18-0988/18</strain>
        <strain evidence="7">THEV/CA-AB/Turkey/18-1234/18</strain>
        <strain evidence="8">THEV/CA-BC/Turkey/17-0699/17</strain>
        <strain evidence="9">THEV/CA-BC/Turkey/18-0723/18</strain>
        <strain evidence="10">THEV/CA-ON/Turkey/18-0374/18</strain>
    </source>
</reference>
<evidence type="ECO:0000313" key="3">
    <source>
        <dbReference type="EMBL" id="QNN94734.1"/>
    </source>
</evidence>
<dbReference type="Proteomes" id="UP000516121">
    <property type="component" value="Segment"/>
</dbReference>
<protein>
    <submittedName>
        <fullName evidence="2">Hydrophobic</fullName>
    </submittedName>
</protein>
<gene>
    <name evidence="2" type="primary">hyd</name>
</gene>
<dbReference type="EMBL" id="MT603867">
    <property type="protein sequence ID" value="QNN94803.1"/>
    <property type="molecule type" value="Genomic_DNA"/>
</dbReference>
<evidence type="ECO:0000313" key="5">
    <source>
        <dbReference type="EMBL" id="QNN94800.1"/>
    </source>
</evidence>
<evidence type="ECO:0000313" key="2">
    <source>
        <dbReference type="EMBL" id="QNN94711.1"/>
    </source>
</evidence>
<dbReference type="EMBL" id="MT603869">
    <property type="protein sequence ID" value="QNN94849.1"/>
    <property type="molecule type" value="Genomic_DNA"/>
</dbReference>
<name>A0A7G9UL10_9ADEN</name>
<dbReference type="EMBL" id="MT603864">
    <property type="protein sequence ID" value="QNN94734.1"/>
    <property type="molecule type" value="Genomic_DNA"/>
</dbReference>
<dbReference type="Proteomes" id="UP000516084">
    <property type="component" value="Segment"/>
</dbReference>
<evidence type="ECO:0000313" key="4">
    <source>
        <dbReference type="EMBL" id="QNN94777.1"/>
    </source>
</evidence>
<keyword evidence="1" id="KW-0812">Transmembrane</keyword>
<evidence type="ECO:0000313" key="13">
    <source>
        <dbReference type="Proteomes" id="UP000516062"/>
    </source>
</evidence>
<evidence type="ECO:0000313" key="10">
    <source>
        <dbReference type="EMBL" id="QNN94915.1"/>
    </source>
</evidence>
<dbReference type="EMBL" id="MT603868">
    <property type="protein sequence ID" value="QNN94826.1"/>
    <property type="molecule type" value="Genomic_DNA"/>
</dbReference>
<feature type="transmembrane region" description="Helical" evidence="1">
    <location>
        <begin position="35"/>
        <end position="57"/>
    </location>
</feature>
<keyword evidence="1" id="KW-1133">Transmembrane helix</keyword>
<dbReference type="EMBL" id="MT603865">
    <property type="protein sequence ID" value="QNN94777.1"/>
    <property type="molecule type" value="Genomic_DNA"/>
</dbReference>
<sequence>MCVTILAQWFLLAGMVLISLLLSLEFLTTGRTTELFLVVNLILWFLLILLEKIQLWLLCRDFCEKGKLQICEKFE</sequence>
<evidence type="ECO:0000313" key="12">
    <source>
        <dbReference type="Proteomes" id="UP000516040"/>
    </source>
</evidence>
<dbReference type="EMBL" id="MT603863">
    <property type="protein sequence ID" value="QNN94711.1"/>
    <property type="molecule type" value="Genomic_DNA"/>
</dbReference>
<dbReference type="Proteomes" id="UP000516229">
    <property type="component" value="Segment"/>
</dbReference>
<evidence type="ECO:0000313" key="7">
    <source>
        <dbReference type="EMBL" id="QNN94826.1"/>
    </source>
</evidence>
<proteinExistence type="predicted"/>
<dbReference type="Proteomes" id="UP000516116">
    <property type="component" value="Segment"/>
</dbReference>
<feature type="transmembrane region" description="Helical" evidence="1">
    <location>
        <begin position="6"/>
        <end position="28"/>
    </location>
</feature>
<dbReference type="Proteomes" id="UP000516062">
    <property type="component" value="Segment"/>
</dbReference>
<evidence type="ECO:0000313" key="9">
    <source>
        <dbReference type="EMBL" id="QNN94872.1"/>
    </source>
</evidence>
<dbReference type="EMBL" id="MT603866">
    <property type="protein sequence ID" value="QNN94800.1"/>
    <property type="molecule type" value="Genomic_DNA"/>
</dbReference>
<dbReference type="Proteomes" id="UP000516218">
    <property type="component" value="Segment"/>
</dbReference>
<reference evidence="2" key="2">
    <citation type="submission" date="2020-06" db="EMBL/GenBank/DDBJ databases">
        <authorList>
            <person name="Palomino-Tapia V.A."/>
            <person name="Mitevski D."/>
            <person name="Inglis T."/>
            <person name="Abdul-Careem F.M."/>
            <person name="van der Meer F."/>
        </authorList>
    </citation>
    <scope>NUCLEOTIDE SEQUENCE</scope>
    <source>
        <strain evidence="2">H.E.Vac - Vaccine</strain>
        <strain evidence="3">Oralvax HE - Vaccine</strain>
        <strain evidence="4">THEV/CA-AB/Turkey/18-0665/18</strain>
        <strain evidence="5">THEV/CA-AB/Turkey/18-0943/18</strain>
        <strain evidence="6">THEV/CA-AB/Turkey/18-0988/18</strain>
        <strain evidence="7">THEV/CA-AB/Turkey/18-1234/18</strain>
        <strain evidence="8">THEV/CA-BC/Turkey/17-0699/17</strain>
        <strain evidence="9">THEV/CA-BC/Turkey/18-0723/18</strain>
        <strain evidence="10">THEV/CA-ON/Turkey/18-0374/18</strain>
    </source>
</reference>
<evidence type="ECO:0000313" key="11">
    <source>
        <dbReference type="Proteomes" id="UP000516039"/>
    </source>
</evidence>
<evidence type="ECO:0000313" key="8">
    <source>
        <dbReference type="EMBL" id="QNN94849.1"/>
    </source>
</evidence>
<dbReference type="Proteomes" id="UP000516146">
    <property type="component" value="Genome"/>
</dbReference>
<evidence type="ECO:0000256" key="1">
    <source>
        <dbReference type="SAM" id="Phobius"/>
    </source>
</evidence>
<dbReference type="Proteomes" id="UP000516040">
    <property type="component" value="Segment"/>
</dbReference>